<dbReference type="EMBL" id="JAZHOV010000004">
    <property type="protein sequence ID" value="MEF2255085.1"/>
    <property type="molecule type" value="Genomic_DNA"/>
</dbReference>
<dbReference type="RefSeq" id="WP_292708618.1">
    <property type="nucleotide sequence ID" value="NZ_BAAAUO010000012.1"/>
</dbReference>
<evidence type="ECO:0000313" key="2">
    <source>
        <dbReference type="EMBL" id="MEF2255085.1"/>
    </source>
</evidence>
<keyword evidence="1" id="KW-1133">Transmembrane helix</keyword>
<evidence type="ECO:0000313" key="3">
    <source>
        <dbReference type="Proteomes" id="UP001351900"/>
    </source>
</evidence>
<reference evidence="2 3" key="1">
    <citation type="submission" date="2024-01" db="EMBL/GenBank/DDBJ databases">
        <title>the genome sequence of strain Microbacterium schleiferi NBRC 15075.</title>
        <authorList>
            <person name="Ding Y."/>
            <person name="Zhang G."/>
        </authorList>
    </citation>
    <scope>NUCLEOTIDE SEQUENCE [LARGE SCALE GENOMIC DNA]</scope>
    <source>
        <strain evidence="2 3">NBRC 15075</strain>
    </source>
</reference>
<comment type="caution">
    <text evidence="2">The sequence shown here is derived from an EMBL/GenBank/DDBJ whole genome shotgun (WGS) entry which is preliminary data.</text>
</comment>
<evidence type="ECO:0000256" key="1">
    <source>
        <dbReference type="SAM" id="Phobius"/>
    </source>
</evidence>
<organism evidence="2 3">
    <name type="scientific">Microbacterium schleiferi</name>
    <dbReference type="NCBI Taxonomy" id="69362"/>
    <lineage>
        <taxon>Bacteria</taxon>
        <taxon>Bacillati</taxon>
        <taxon>Actinomycetota</taxon>
        <taxon>Actinomycetes</taxon>
        <taxon>Micrococcales</taxon>
        <taxon>Microbacteriaceae</taxon>
        <taxon>Microbacterium</taxon>
    </lineage>
</organism>
<gene>
    <name evidence="2" type="ORF">V2V91_08040</name>
</gene>
<keyword evidence="1" id="KW-0812">Transmembrane</keyword>
<feature type="transmembrane region" description="Helical" evidence="1">
    <location>
        <begin position="27"/>
        <end position="47"/>
    </location>
</feature>
<keyword evidence="3" id="KW-1185">Reference proteome</keyword>
<name>A0ABU7V728_9MICO</name>
<accession>A0ABU7V728</accession>
<keyword evidence="1" id="KW-0472">Membrane</keyword>
<sequence>MLRWSRSIADRVRRRLARMLREERGSASLEFLTVGLLMLVPLIYVVVALGQIQHQALGAEAAARHVARAISLSTDEASAGFSASEVLSAVMAEYDLDASATSLSISCVPASASCPTAGATVRVSVATRVSLPLAPPVLGLDQIASVPVEASAVQRMSRFWSGG</sequence>
<proteinExistence type="predicted"/>
<dbReference type="Proteomes" id="UP001351900">
    <property type="component" value="Unassembled WGS sequence"/>
</dbReference>
<protein>
    <submittedName>
        <fullName evidence="2">TadE family protein</fullName>
    </submittedName>
</protein>